<dbReference type="InterPro" id="IPR012452">
    <property type="entry name" value="DUF1657"/>
</dbReference>
<evidence type="ECO:0000256" key="2">
    <source>
        <dbReference type="ARBA" id="ARBA00006448"/>
    </source>
</evidence>
<dbReference type="Pfam" id="PF07870">
    <property type="entry name" value="DUF1657"/>
    <property type="match status" value="1"/>
</dbReference>
<protein>
    <submittedName>
        <fullName evidence="9">DUF421 domain-containing protein</fullName>
    </submittedName>
</protein>
<keyword evidence="10" id="KW-1185">Reference proteome</keyword>
<evidence type="ECO:0000259" key="8">
    <source>
        <dbReference type="Pfam" id="PF04239"/>
    </source>
</evidence>
<reference evidence="9 10" key="1">
    <citation type="journal article" date="2021" name="Microorganisms">
        <title>Bacterial Dimethylsulfoniopropionate Biosynthesis in the East China Sea.</title>
        <authorList>
            <person name="Liu J."/>
            <person name="Zhang Y."/>
            <person name="Liu J."/>
            <person name="Zhong H."/>
            <person name="Williams B.T."/>
            <person name="Zheng Y."/>
            <person name="Curson A.R.J."/>
            <person name="Sun C."/>
            <person name="Sun H."/>
            <person name="Song D."/>
            <person name="Wagner Mackenzie B."/>
            <person name="Bermejo Martinez A."/>
            <person name="Todd J.D."/>
            <person name="Zhang X.H."/>
        </authorList>
    </citation>
    <scope>NUCLEOTIDE SEQUENCE [LARGE SCALE GENOMIC DNA]</scope>
    <source>
        <strain evidence="9 10">ESS08</strain>
    </source>
</reference>
<dbReference type="PANTHER" id="PTHR34582">
    <property type="entry name" value="UPF0702 TRANSMEMBRANE PROTEIN YCAP"/>
    <property type="match status" value="1"/>
</dbReference>
<evidence type="ECO:0000256" key="7">
    <source>
        <dbReference type="SAM" id="Phobius"/>
    </source>
</evidence>
<dbReference type="Proteomes" id="UP000761411">
    <property type="component" value="Unassembled WGS sequence"/>
</dbReference>
<dbReference type="PANTHER" id="PTHR34582:SF7">
    <property type="entry name" value="UPF0702 TRANSMEMBRANE PROTEIN YDFS"/>
    <property type="match status" value="1"/>
</dbReference>
<keyword evidence="5 7" id="KW-1133">Transmembrane helix</keyword>
<dbReference type="Pfam" id="PF04239">
    <property type="entry name" value="DUF421"/>
    <property type="match status" value="1"/>
</dbReference>
<dbReference type="RefSeq" id="WP_213367869.1">
    <property type="nucleotide sequence ID" value="NZ_QTKX01000001.1"/>
</dbReference>
<keyword evidence="6 7" id="KW-0472">Membrane</keyword>
<dbReference type="Gene3D" id="3.30.240.20">
    <property type="entry name" value="bsu07140 like domains"/>
    <property type="match status" value="2"/>
</dbReference>
<dbReference type="InterPro" id="IPR007353">
    <property type="entry name" value="DUF421"/>
</dbReference>
<evidence type="ECO:0000256" key="5">
    <source>
        <dbReference type="ARBA" id="ARBA00022989"/>
    </source>
</evidence>
<organism evidence="9 10">
    <name type="scientific">Mesobacillus boroniphilus</name>
    <dbReference type="NCBI Taxonomy" id="308892"/>
    <lineage>
        <taxon>Bacteria</taxon>
        <taxon>Bacillati</taxon>
        <taxon>Bacillota</taxon>
        <taxon>Bacilli</taxon>
        <taxon>Bacillales</taxon>
        <taxon>Bacillaceae</taxon>
        <taxon>Mesobacillus</taxon>
    </lineage>
</organism>
<feature type="transmembrane region" description="Helical" evidence="7">
    <location>
        <begin position="6"/>
        <end position="26"/>
    </location>
</feature>
<sequence>MNDWTHIIISSVLFAVTLFTITKIGGKKQLAELSFFEYVSGITIGSIAGEVIMGLDGNFFHGVLAIGIFGTFTYLHDLLGIKSKKFRDFFEGKATVIIKDGKVMEDNLKKEKYTIDELNSLLRQKNVFKTADVEFAVLEPKGDLSVLLKKELLPLTAKDINLPVAAEKETYTVIMDGNVLHDQLSSAGKNKGWLDIELANLGVTLDNVFIGQVDSYGKLFIDTYDDQIQVPTPKPRKLLLAMLNKCQADLELFALATESSSTKEMYNKNAKKLKEAINKVQPFLRE</sequence>
<comment type="subcellular location">
    <subcellularLocation>
        <location evidence="1">Cell membrane</location>
        <topology evidence="1">Multi-pass membrane protein</topology>
    </subcellularLocation>
</comment>
<name>A0A944GW54_9BACI</name>
<comment type="similarity">
    <text evidence="2">Belongs to the UPF0702 family.</text>
</comment>
<comment type="caution">
    <text evidence="9">The sequence shown here is derived from an EMBL/GenBank/DDBJ whole genome shotgun (WGS) entry which is preliminary data.</text>
</comment>
<evidence type="ECO:0000256" key="6">
    <source>
        <dbReference type="ARBA" id="ARBA00023136"/>
    </source>
</evidence>
<accession>A0A944GW54</accession>
<evidence type="ECO:0000256" key="3">
    <source>
        <dbReference type="ARBA" id="ARBA00022475"/>
    </source>
</evidence>
<evidence type="ECO:0000256" key="1">
    <source>
        <dbReference type="ARBA" id="ARBA00004651"/>
    </source>
</evidence>
<keyword evidence="3" id="KW-1003">Cell membrane</keyword>
<keyword evidence="4 7" id="KW-0812">Transmembrane</keyword>
<evidence type="ECO:0000313" key="9">
    <source>
        <dbReference type="EMBL" id="MBS8264367.1"/>
    </source>
</evidence>
<dbReference type="InterPro" id="IPR023090">
    <property type="entry name" value="UPF0702_alpha/beta_dom_sf"/>
</dbReference>
<feature type="transmembrane region" description="Helical" evidence="7">
    <location>
        <begin position="59"/>
        <end position="79"/>
    </location>
</feature>
<feature type="domain" description="YetF C-terminal" evidence="8">
    <location>
        <begin position="82"/>
        <end position="214"/>
    </location>
</feature>
<proteinExistence type="inferred from homology"/>
<gene>
    <name evidence="9" type="ORF">DYI25_07960</name>
</gene>
<evidence type="ECO:0000256" key="4">
    <source>
        <dbReference type="ARBA" id="ARBA00022692"/>
    </source>
</evidence>
<dbReference type="AlphaFoldDB" id="A0A944GW54"/>
<feature type="transmembrane region" description="Helical" evidence="7">
    <location>
        <begin position="33"/>
        <end position="53"/>
    </location>
</feature>
<evidence type="ECO:0000313" key="10">
    <source>
        <dbReference type="Proteomes" id="UP000761411"/>
    </source>
</evidence>
<dbReference type="GO" id="GO:0005886">
    <property type="term" value="C:plasma membrane"/>
    <property type="evidence" value="ECO:0007669"/>
    <property type="project" value="UniProtKB-SubCell"/>
</dbReference>
<dbReference type="EMBL" id="QTKX01000001">
    <property type="protein sequence ID" value="MBS8264367.1"/>
    <property type="molecule type" value="Genomic_DNA"/>
</dbReference>